<sequence length="266" mass="30479">MRRILLVFFYILSIQTVSFSQELVEVLSETFTANSITSMSGSTRNVAEVQLPRGSIGYTYRISVFKRGRVSIGNGLLSLLQSVPMSQLTIGANLAQYALSQNDGTQIDYFIFTTPDDKNAFYRKVDGNWSSCRSFLNRVNTCSHSDKCINETIWFGFRNNNMSQGLDIHLEVVAIVNQDNTDETYSFKITNGALQDVNFQLSADNQNWQECSLRSNYEGTWRFKQSYAYFKLTTQGKGTVNYRINNNERYKITLNRNTLSFDLNKY</sequence>
<dbReference type="AlphaFoldDB" id="D2QIS4"/>
<accession>D2QIS4</accession>
<dbReference type="Proteomes" id="UP000002028">
    <property type="component" value="Chromosome"/>
</dbReference>
<dbReference type="EMBL" id="CP001769">
    <property type="protein sequence ID" value="ADB40000.1"/>
    <property type="molecule type" value="Genomic_DNA"/>
</dbReference>
<protein>
    <submittedName>
        <fullName evidence="1">Uncharacterized protein</fullName>
    </submittedName>
</protein>
<evidence type="ECO:0000313" key="2">
    <source>
        <dbReference type="Proteomes" id="UP000002028"/>
    </source>
</evidence>
<gene>
    <name evidence="1" type="ordered locus">Slin_4010</name>
</gene>
<dbReference type="eggNOG" id="ENOG502ZXTR">
    <property type="taxonomic scope" value="Bacteria"/>
</dbReference>
<organism evidence="1 2">
    <name type="scientific">Spirosoma linguale (strain ATCC 33905 / DSM 74 / LMG 10896 / Claus 1)</name>
    <dbReference type="NCBI Taxonomy" id="504472"/>
    <lineage>
        <taxon>Bacteria</taxon>
        <taxon>Pseudomonadati</taxon>
        <taxon>Bacteroidota</taxon>
        <taxon>Cytophagia</taxon>
        <taxon>Cytophagales</taxon>
        <taxon>Cytophagaceae</taxon>
        <taxon>Spirosoma</taxon>
    </lineage>
</organism>
<dbReference type="HOGENOM" id="CLU_1045487_0_0_10"/>
<dbReference type="STRING" id="504472.Slin_4010"/>
<proteinExistence type="predicted"/>
<name>D2QIS4_SPILD</name>
<dbReference type="RefSeq" id="WP_012928511.1">
    <property type="nucleotide sequence ID" value="NC_013730.1"/>
</dbReference>
<keyword evidence="2" id="KW-1185">Reference proteome</keyword>
<dbReference type="KEGG" id="sli:Slin_4010"/>
<reference evidence="1 2" key="1">
    <citation type="journal article" date="2010" name="Stand. Genomic Sci.">
        <title>Complete genome sequence of Spirosoma linguale type strain (1).</title>
        <authorList>
            <person name="Lail K."/>
            <person name="Sikorski J."/>
            <person name="Saunders E."/>
            <person name="Lapidus A."/>
            <person name="Glavina Del Rio T."/>
            <person name="Copeland A."/>
            <person name="Tice H."/>
            <person name="Cheng J.-F."/>
            <person name="Lucas S."/>
            <person name="Nolan M."/>
            <person name="Bruce D."/>
            <person name="Goodwin L."/>
            <person name="Pitluck S."/>
            <person name="Ivanova N."/>
            <person name="Mavromatis K."/>
            <person name="Ovchinnikova G."/>
            <person name="Pati A."/>
            <person name="Chen A."/>
            <person name="Palaniappan K."/>
            <person name="Land M."/>
            <person name="Hauser L."/>
            <person name="Chang Y.-J."/>
            <person name="Jeffries C.D."/>
            <person name="Chain P."/>
            <person name="Brettin T."/>
            <person name="Detter J.C."/>
            <person name="Schuetze A."/>
            <person name="Rohde M."/>
            <person name="Tindall B.J."/>
            <person name="Goeker M."/>
            <person name="Bristow J."/>
            <person name="Eisen J.A."/>
            <person name="Markowitz V."/>
            <person name="Hugenholtz P."/>
            <person name="Kyrpides N.C."/>
            <person name="Klenk H.-P."/>
            <person name="Chen F."/>
        </authorList>
    </citation>
    <scope>NUCLEOTIDE SEQUENCE [LARGE SCALE GENOMIC DNA]</scope>
    <source>
        <strain evidence="2">ATCC 33905 / DSM 74 / LMG 10896 / Claus 1</strain>
    </source>
</reference>
<evidence type="ECO:0000313" key="1">
    <source>
        <dbReference type="EMBL" id="ADB40000.1"/>
    </source>
</evidence>